<dbReference type="RefSeq" id="XP_028886633.1">
    <property type="nucleotide sequence ID" value="XM_029022087.1"/>
</dbReference>
<keyword evidence="2" id="KW-1185">Reference proteome</keyword>
<dbReference type="AlphaFoldDB" id="A0A1X0P6K7"/>
<evidence type="ECO:0000313" key="2">
    <source>
        <dbReference type="Proteomes" id="UP000192257"/>
    </source>
</evidence>
<dbReference type="Proteomes" id="UP000192257">
    <property type="component" value="Unassembled WGS sequence"/>
</dbReference>
<accession>A0A1X0P6K7</accession>
<name>A0A1X0P6K7_9TRYP</name>
<sequence>MTLAVTITTGFLLIDGDSNSSEIKLNVISVQHEEIKKREITQNRFLSTSEKNNLNHSFTPMEATQSTFVNPYDIKKLLLLLQERPVSLQAELAQKLDLGVAYYIPIKDEKSCCGKQMKRRSKNKKNKKKNKNNVRHRIMAYHSLPHPTCLAELIFRYFKDIADELTEEKLNNTEKENEFLREGMGRKMFHNINLQDDNGIKNESFPFLPNSTVKLKRFMQTFNLHLKSKSRFNNTMALSSCWKMGGVIPGSSRHPSDAVFFDIADVYYAGGRFILFIEDNIIYTNSKIPWTSSFKKRRWLLRQEIFTDTEIKEVMQESIIPASKVAKVFPLRLAKVILHFGSVYPFVKGSWPQHTRDTLPLFVVFTKPLSQHRLDSIENNLERYTVGYYQEATDFQVPHHTLVELVITSFIAQQHFLRINKKNLHQTNQTGGHALMITSRPYYTHASSYSPLGCRQSFERCLLNGPWGNMYMGQLHYLSASVKHINCSISKKQSQECFETQLFSTFQFYNHNHNLNFQKRWVYGLRSNETQFSYAKENDRNNWKFNNSTNTYHIGNIIEVSNTYKDYFQSSININETVFHLEHLLIGYPTHCEPLLGLDPVYADIIHSLFRPFFSGCNYSTFEEFLENMLQDDKKKEFATKPSLKEWKQWIALFYFSYNDCQEHLSLFRKFHISKAVFDVLKEEGKLLSDIQKPNSTFSYSNNQYEKGTKVMLSLSEKKEPGNINDLISFFIVQASHDLVNTISLGSTNTNTTNTIQLSDAFRFILGNPTVKITTGIKEATLKGFSNETTTTTTTIATDYCSNDVFIFYSSRSGDWARDVVNDYVLLPKLPSDVEAELNKDIPFVSNNKCQPRRVYLRMNRFNQTLSFGKQLFSQMEAHRTTIFIGAPGANLLNSLFLRPHVGVITFSWGPTIGQVFYPTSVFPLYDKNFCENNNNNNNSNCNGGESYGYQTSGLLWRSVALKQICNHKIRSGKRCRLGADNVNNLFIGNAEYKQLVNAVVDIVREQDKIRRGMC</sequence>
<reference evidence="1 2" key="1">
    <citation type="submission" date="2017-03" db="EMBL/GenBank/DDBJ databases">
        <title>An alternative strategy for trypanosome survival in the mammalian bloodstream revealed through genome and transcriptome analysis of the ubiquitous bovine parasite Trypanosoma (Megatrypanum) theileri.</title>
        <authorList>
            <person name="Kelly S."/>
            <person name="Ivens A."/>
            <person name="Mott A."/>
            <person name="O'Neill E."/>
            <person name="Emms D."/>
            <person name="Macleod O."/>
            <person name="Voorheis P."/>
            <person name="Matthews J."/>
            <person name="Matthews K."/>
            <person name="Carrington M."/>
        </authorList>
    </citation>
    <scope>NUCLEOTIDE SEQUENCE [LARGE SCALE GENOMIC DNA]</scope>
    <source>
        <strain evidence="1">Edinburgh</strain>
    </source>
</reference>
<organism evidence="1 2">
    <name type="scientific">Trypanosoma theileri</name>
    <dbReference type="NCBI Taxonomy" id="67003"/>
    <lineage>
        <taxon>Eukaryota</taxon>
        <taxon>Discoba</taxon>
        <taxon>Euglenozoa</taxon>
        <taxon>Kinetoplastea</taxon>
        <taxon>Metakinetoplastina</taxon>
        <taxon>Trypanosomatida</taxon>
        <taxon>Trypanosomatidae</taxon>
        <taxon>Trypanosoma</taxon>
    </lineage>
</organism>
<proteinExistence type="predicted"/>
<dbReference type="GeneID" id="39981867"/>
<dbReference type="VEuPathDB" id="TriTrypDB:TM35_000033200"/>
<comment type="caution">
    <text evidence="1">The sequence shown here is derived from an EMBL/GenBank/DDBJ whole genome shotgun (WGS) entry which is preliminary data.</text>
</comment>
<gene>
    <name evidence="1" type="ORF">TM35_000033200</name>
</gene>
<dbReference type="EMBL" id="NBCO01000003">
    <property type="protein sequence ID" value="ORC92567.1"/>
    <property type="molecule type" value="Genomic_DNA"/>
</dbReference>
<dbReference type="OrthoDB" id="250582at2759"/>
<protein>
    <submittedName>
        <fullName evidence="1">Putative membrane-associated protein</fullName>
    </submittedName>
</protein>
<evidence type="ECO:0000313" key="1">
    <source>
        <dbReference type="EMBL" id="ORC92567.1"/>
    </source>
</evidence>